<comment type="similarity">
    <text evidence="2">Belongs to the YkuD family.</text>
</comment>
<sequence length="281" mass="31483">MKPRHLLLITAVTAITISAISATGAWASDRYATRPPVVMSPDLAAPWVMQLEQPRYYYPAPSFTPQRYYAPSQKTRRVAVRRAPGMRSTPGMRGTPGMAADQPPRYREVTYRRPAQRAVRRSEDRPQRQMNPIYLPQTVDYDGPHKPGTIVVDTARKFLYLVGPNGKARRYGVGVGKEGFGWRGTNPITRKAEWPDWRPPAEMIARERKNGRVLPVHMEGGPANPLGARALYLGSTLYRIHGTNAPWTIGTAASSGCIRMRNEDVTDLYERVKIGTKVVVM</sequence>
<dbReference type="GO" id="GO:0016757">
    <property type="term" value="F:glycosyltransferase activity"/>
    <property type="evidence" value="ECO:0007669"/>
    <property type="project" value="UniProtKB-KW"/>
</dbReference>
<dbReference type="UniPathway" id="UPA00219"/>
<evidence type="ECO:0000259" key="12">
    <source>
        <dbReference type="PROSITE" id="PS52029"/>
    </source>
</evidence>
<keyword evidence="4" id="KW-0808">Transferase</keyword>
<dbReference type="Pfam" id="PF03734">
    <property type="entry name" value="YkuD"/>
    <property type="match status" value="1"/>
</dbReference>
<dbReference type="EMBL" id="QOZG01000002">
    <property type="protein sequence ID" value="RCS24625.1"/>
    <property type="molecule type" value="Genomic_DNA"/>
</dbReference>
<comment type="pathway">
    <text evidence="1 9">Cell wall biogenesis; peptidoglycan biosynthesis.</text>
</comment>
<keyword evidence="7 9" id="KW-0573">Peptidoglycan synthesis</keyword>
<evidence type="ECO:0000256" key="3">
    <source>
        <dbReference type="ARBA" id="ARBA00022676"/>
    </source>
</evidence>
<dbReference type="Gene3D" id="2.40.440.10">
    <property type="entry name" value="L,D-transpeptidase catalytic domain-like"/>
    <property type="match status" value="1"/>
</dbReference>
<dbReference type="OrthoDB" id="9787225at2"/>
<dbReference type="GO" id="GO:0018104">
    <property type="term" value="P:peptidoglycan-protein cross-linking"/>
    <property type="evidence" value="ECO:0007669"/>
    <property type="project" value="TreeGrafter"/>
</dbReference>
<evidence type="ECO:0000256" key="1">
    <source>
        <dbReference type="ARBA" id="ARBA00004752"/>
    </source>
</evidence>
<dbReference type="RefSeq" id="WP_114439072.1">
    <property type="nucleotide sequence ID" value="NZ_QOZG01000002.1"/>
</dbReference>
<dbReference type="AlphaFoldDB" id="A0A368K7L0"/>
<keyword evidence="8 9" id="KW-0961">Cell wall biogenesis/degradation</keyword>
<name>A0A368K7L0_9HYPH</name>
<dbReference type="Proteomes" id="UP000253420">
    <property type="component" value="Unassembled WGS sequence"/>
</dbReference>
<feature type="signal peptide" evidence="11">
    <location>
        <begin position="1"/>
        <end position="27"/>
    </location>
</feature>
<keyword evidence="11" id="KW-0732">Signal</keyword>
<dbReference type="CDD" id="cd16913">
    <property type="entry name" value="YkuD_like"/>
    <property type="match status" value="1"/>
</dbReference>
<feature type="active site" description="Nucleophile" evidence="9">
    <location>
        <position position="257"/>
    </location>
</feature>
<evidence type="ECO:0000256" key="9">
    <source>
        <dbReference type="PROSITE-ProRule" id="PRU01373"/>
    </source>
</evidence>
<feature type="active site" description="Proton donor/acceptor" evidence="9">
    <location>
        <position position="241"/>
    </location>
</feature>
<evidence type="ECO:0000256" key="6">
    <source>
        <dbReference type="ARBA" id="ARBA00022960"/>
    </source>
</evidence>
<keyword evidence="6 9" id="KW-0133">Cell shape</keyword>
<evidence type="ECO:0000256" key="7">
    <source>
        <dbReference type="ARBA" id="ARBA00022984"/>
    </source>
</evidence>
<dbReference type="InterPro" id="IPR038063">
    <property type="entry name" value="Transpep_catalytic_dom"/>
</dbReference>
<evidence type="ECO:0000313" key="14">
    <source>
        <dbReference type="Proteomes" id="UP000253420"/>
    </source>
</evidence>
<organism evidence="13 14">
    <name type="scientific">Phyllobacterium salinisoli</name>
    <dbReference type="NCBI Taxonomy" id="1899321"/>
    <lineage>
        <taxon>Bacteria</taxon>
        <taxon>Pseudomonadati</taxon>
        <taxon>Pseudomonadota</taxon>
        <taxon>Alphaproteobacteria</taxon>
        <taxon>Hyphomicrobiales</taxon>
        <taxon>Phyllobacteriaceae</taxon>
        <taxon>Phyllobacterium</taxon>
    </lineage>
</organism>
<keyword evidence="5" id="KW-0378">Hydrolase</keyword>
<keyword evidence="14" id="KW-1185">Reference proteome</keyword>
<feature type="region of interest" description="Disordered" evidence="10">
    <location>
        <begin position="80"/>
        <end position="103"/>
    </location>
</feature>
<evidence type="ECO:0000256" key="5">
    <source>
        <dbReference type="ARBA" id="ARBA00022801"/>
    </source>
</evidence>
<gene>
    <name evidence="13" type="ORF">DUT91_03790</name>
</gene>
<evidence type="ECO:0000256" key="4">
    <source>
        <dbReference type="ARBA" id="ARBA00022679"/>
    </source>
</evidence>
<dbReference type="GO" id="GO:0071555">
    <property type="term" value="P:cell wall organization"/>
    <property type="evidence" value="ECO:0007669"/>
    <property type="project" value="UniProtKB-UniRule"/>
</dbReference>
<comment type="caution">
    <text evidence="13">The sequence shown here is derived from an EMBL/GenBank/DDBJ whole genome shotgun (WGS) entry which is preliminary data.</text>
</comment>
<dbReference type="GO" id="GO:0071972">
    <property type="term" value="F:peptidoglycan L,D-transpeptidase activity"/>
    <property type="evidence" value="ECO:0007669"/>
    <property type="project" value="TreeGrafter"/>
</dbReference>
<evidence type="ECO:0000313" key="13">
    <source>
        <dbReference type="EMBL" id="RCS24625.1"/>
    </source>
</evidence>
<evidence type="ECO:0000256" key="8">
    <source>
        <dbReference type="ARBA" id="ARBA00023316"/>
    </source>
</evidence>
<dbReference type="PANTHER" id="PTHR30582:SF24">
    <property type="entry name" value="L,D-TRANSPEPTIDASE ERFK_SRFK-RELATED"/>
    <property type="match status" value="1"/>
</dbReference>
<proteinExistence type="inferred from homology"/>
<feature type="domain" description="L,D-TPase catalytic" evidence="12">
    <location>
        <begin position="148"/>
        <end position="281"/>
    </location>
</feature>
<keyword evidence="3" id="KW-0328">Glycosyltransferase</keyword>
<accession>A0A368K7L0</accession>
<dbReference type="SUPFAM" id="SSF141523">
    <property type="entry name" value="L,D-transpeptidase catalytic domain-like"/>
    <property type="match status" value="1"/>
</dbReference>
<dbReference type="PANTHER" id="PTHR30582">
    <property type="entry name" value="L,D-TRANSPEPTIDASE"/>
    <property type="match status" value="1"/>
</dbReference>
<dbReference type="PROSITE" id="PS52029">
    <property type="entry name" value="LD_TPASE"/>
    <property type="match status" value="1"/>
</dbReference>
<dbReference type="InterPro" id="IPR005490">
    <property type="entry name" value="LD_TPept_cat_dom"/>
</dbReference>
<protein>
    <submittedName>
        <fullName evidence="13">L,D-transpeptidase</fullName>
    </submittedName>
</protein>
<feature type="chain" id="PRO_5016655153" evidence="11">
    <location>
        <begin position="28"/>
        <end position="281"/>
    </location>
</feature>
<dbReference type="GO" id="GO:0005576">
    <property type="term" value="C:extracellular region"/>
    <property type="evidence" value="ECO:0007669"/>
    <property type="project" value="TreeGrafter"/>
</dbReference>
<evidence type="ECO:0000256" key="11">
    <source>
        <dbReference type="SAM" id="SignalP"/>
    </source>
</evidence>
<evidence type="ECO:0000256" key="10">
    <source>
        <dbReference type="SAM" id="MobiDB-lite"/>
    </source>
</evidence>
<dbReference type="FunFam" id="2.40.440.10:FF:000002">
    <property type="entry name" value="L,D-transpeptidase ErfK/SrfK"/>
    <property type="match status" value="1"/>
</dbReference>
<dbReference type="InterPro" id="IPR050979">
    <property type="entry name" value="LD-transpeptidase"/>
</dbReference>
<reference evidence="13 14" key="1">
    <citation type="submission" date="2018-07" db="EMBL/GenBank/DDBJ databases">
        <title>The draft genome of Phyllobacterium salinisoli.</title>
        <authorList>
            <person name="Liu L."/>
            <person name="Li L."/>
            <person name="Zhang X."/>
            <person name="Liang L."/>
        </authorList>
    </citation>
    <scope>NUCLEOTIDE SEQUENCE [LARGE SCALE GENOMIC DNA]</scope>
    <source>
        <strain evidence="13 14">LLAN61</strain>
    </source>
</reference>
<evidence type="ECO:0000256" key="2">
    <source>
        <dbReference type="ARBA" id="ARBA00005992"/>
    </source>
</evidence>
<dbReference type="GO" id="GO:0008360">
    <property type="term" value="P:regulation of cell shape"/>
    <property type="evidence" value="ECO:0007669"/>
    <property type="project" value="UniProtKB-UniRule"/>
</dbReference>